<evidence type="ECO:0008006" key="3">
    <source>
        <dbReference type="Google" id="ProtNLM"/>
    </source>
</evidence>
<gene>
    <name evidence="1" type="ORF">FB476_0383</name>
</gene>
<name>A0A543KKD5_9MICO</name>
<comment type="caution">
    <text evidence="1">The sequence shown here is derived from an EMBL/GenBank/DDBJ whole genome shotgun (WGS) entry which is preliminary data.</text>
</comment>
<evidence type="ECO:0000313" key="2">
    <source>
        <dbReference type="Proteomes" id="UP000315133"/>
    </source>
</evidence>
<organism evidence="1 2">
    <name type="scientific">Ornithinimicrobium humiphilum</name>
    <dbReference type="NCBI Taxonomy" id="125288"/>
    <lineage>
        <taxon>Bacteria</taxon>
        <taxon>Bacillati</taxon>
        <taxon>Actinomycetota</taxon>
        <taxon>Actinomycetes</taxon>
        <taxon>Micrococcales</taxon>
        <taxon>Ornithinimicrobiaceae</taxon>
        <taxon>Ornithinimicrobium</taxon>
    </lineage>
</organism>
<dbReference type="EMBL" id="VFPU01000001">
    <property type="protein sequence ID" value="TQM95539.1"/>
    <property type="molecule type" value="Genomic_DNA"/>
</dbReference>
<accession>A0A543KKD5</accession>
<keyword evidence="2" id="KW-1185">Reference proteome</keyword>
<dbReference type="Proteomes" id="UP000315133">
    <property type="component" value="Unassembled WGS sequence"/>
</dbReference>
<proteinExistence type="predicted"/>
<dbReference type="NCBIfam" id="NF041390">
    <property type="entry name" value="TadE_Rv3655c"/>
    <property type="match status" value="1"/>
</dbReference>
<evidence type="ECO:0000313" key="1">
    <source>
        <dbReference type="EMBL" id="TQM95539.1"/>
    </source>
</evidence>
<dbReference type="AlphaFoldDB" id="A0A543KKD5"/>
<sequence>MATAELAVALPAVVLVLALCLTAMALGVDHVRAQDAARAAVRAASRGEPTSVVQQVALSRAPKGAEVVVDRGAACVEVIISAPARVRLLPDLPGARASASADWEPGARP</sequence>
<protein>
    <recommendedName>
        <fullName evidence="3">TadE-like protein</fullName>
    </recommendedName>
</protein>
<dbReference type="InterPro" id="IPR049790">
    <property type="entry name" value="Rv3655c/TadE"/>
</dbReference>
<reference evidence="1 2" key="1">
    <citation type="submission" date="2019-06" db="EMBL/GenBank/DDBJ databases">
        <title>Sequencing the genomes of 1000 actinobacteria strains.</title>
        <authorList>
            <person name="Klenk H.-P."/>
        </authorList>
    </citation>
    <scope>NUCLEOTIDE SEQUENCE [LARGE SCALE GENOMIC DNA]</scope>
    <source>
        <strain evidence="1 2">DSM 12362</strain>
    </source>
</reference>
<dbReference type="OrthoDB" id="4869643at2"/>
<dbReference type="RefSeq" id="WP_141817286.1">
    <property type="nucleotide sequence ID" value="NZ_BAAAIL010000003.1"/>
</dbReference>